<dbReference type="InterPro" id="IPR002471">
    <property type="entry name" value="Pept_S9_AS"/>
</dbReference>
<dbReference type="AlphaFoldDB" id="A0A5C6RLQ1"/>
<dbReference type="SUPFAM" id="SSF82171">
    <property type="entry name" value="DPP6 N-terminal domain-like"/>
    <property type="match status" value="1"/>
</dbReference>
<evidence type="ECO:0000256" key="3">
    <source>
        <dbReference type="ARBA" id="ARBA00023180"/>
    </source>
</evidence>
<dbReference type="EMBL" id="VOOR01000018">
    <property type="protein sequence ID" value="TXB63183.1"/>
    <property type="molecule type" value="Genomic_DNA"/>
</dbReference>
<dbReference type="FunFam" id="3.40.50.1820:FF:000003">
    <property type="entry name" value="Dipeptidyl peptidase 4"/>
    <property type="match status" value="1"/>
</dbReference>
<dbReference type="GO" id="GO:0004252">
    <property type="term" value="F:serine-type endopeptidase activity"/>
    <property type="evidence" value="ECO:0007669"/>
    <property type="project" value="InterPro"/>
</dbReference>
<name>A0A5C6RLQ1_9BACT</name>
<evidence type="ECO:0000256" key="4">
    <source>
        <dbReference type="SAM" id="MobiDB-lite"/>
    </source>
</evidence>
<dbReference type="PANTHER" id="PTHR11731:SF193">
    <property type="entry name" value="DIPEPTIDYL PEPTIDASE 9"/>
    <property type="match status" value="1"/>
</dbReference>
<dbReference type="PROSITE" id="PS00708">
    <property type="entry name" value="PRO_ENDOPEP_SER"/>
    <property type="match status" value="1"/>
</dbReference>
<evidence type="ECO:0000256" key="1">
    <source>
        <dbReference type="ARBA" id="ARBA00022670"/>
    </source>
</evidence>
<dbReference type="Gene3D" id="2.140.10.30">
    <property type="entry name" value="Dipeptidylpeptidase IV, N-terminal domain"/>
    <property type="match status" value="1"/>
</dbReference>
<evidence type="ECO:0000313" key="9">
    <source>
        <dbReference type="Proteomes" id="UP000321580"/>
    </source>
</evidence>
<feature type="chain" id="PRO_5022990789" evidence="5">
    <location>
        <begin position="21"/>
        <end position="770"/>
    </location>
</feature>
<dbReference type="OrthoDB" id="9812921at2"/>
<dbReference type="Pfam" id="PF00930">
    <property type="entry name" value="DPPIV_N"/>
    <property type="match status" value="1"/>
</dbReference>
<keyword evidence="3" id="KW-0325">Glycoprotein</keyword>
<dbReference type="RefSeq" id="WP_147167438.1">
    <property type="nucleotide sequence ID" value="NZ_VOOR01000018.1"/>
</dbReference>
<feature type="compositionally biased region" description="Basic and acidic residues" evidence="4">
    <location>
        <begin position="761"/>
        <end position="770"/>
    </location>
</feature>
<feature type="signal peptide" evidence="5">
    <location>
        <begin position="1"/>
        <end position="20"/>
    </location>
</feature>
<comment type="caution">
    <text evidence="8">The sequence shown here is derived from an EMBL/GenBank/DDBJ whole genome shotgun (WGS) entry which is preliminary data.</text>
</comment>
<keyword evidence="5" id="KW-0732">Signal</keyword>
<feature type="domain" description="Dipeptidylpeptidase IV N-terminal" evidence="7">
    <location>
        <begin position="96"/>
        <end position="440"/>
    </location>
</feature>
<evidence type="ECO:0000256" key="2">
    <source>
        <dbReference type="ARBA" id="ARBA00022801"/>
    </source>
</evidence>
<dbReference type="Pfam" id="PF00326">
    <property type="entry name" value="Peptidase_S9"/>
    <property type="match status" value="1"/>
</dbReference>
<dbReference type="GO" id="GO:0008239">
    <property type="term" value="F:dipeptidyl-peptidase activity"/>
    <property type="evidence" value="ECO:0007669"/>
    <property type="project" value="TreeGrafter"/>
</dbReference>
<feature type="domain" description="Peptidase S9 prolyl oligopeptidase catalytic" evidence="6">
    <location>
        <begin position="527"/>
        <end position="724"/>
    </location>
</feature>
<dbReference type="SUPFAM" id="SSF53474">
    <property type="entry name" value="alpha/beta-Hydrolases"/>
    <property type="match status" value="1"/>
</dbReference>
<proteinExistence type="predicted"/>
<keyword evidence="2" id="KW-0378">Hydrolase</keyword>
<evidence type="ECO:0000256" key="5">
    <source>
        <dbReference type="SAM" id="SignalP"/>
    </source>
</evidence>
<dbReference type="GO" id="GO:0006508">
    <property type="term" value="P:proteolysis"/>
    <property type="evidence" value="ECO:0007669"/>
    <property type="project" value="UniProtKB-KW"/>
</dbReference>
<feature type="region of interest" description="Disordered" evidence="4">
    <location>
        <begin position="730"/>
        <end position="770"/>
    </location>
</feature>
<feature type="compositionally biased region" description="Basic and acidic residues" evidence="4">
    <location>
        <begin position="730"/>
        <end position="744"/>
    </location>
</feature>
<keyword evidence="9" id="KW-1185">Reference proteome</keyword>
<dbReference type="InterPro" id="IPR050278">
    <property type="entry name" value="Serine_Prot_S9B/DPPIV"/>
</dbReference>
<dbReference type="InterPro" id="IPR029058">
    <property type="entry name" value="AB_hydrolase_fold"/>
</dbReference>
<dbReference type="PANTHER" id="PTHR11731">
    <property type="entry name" value="PROTEASE FAMILY S9B,C DIPEPTIDYL-PEPTIDASE IV-RELATED"/>
    <property type="match status" value="1"/>
</dbReference>
<dbReference type="InterPro" id="IPR001375">
    <property type="entry name" value="Peptidase_S9_cat"/>
</dbReference>
<keyword evidence="1" id="KW-0645">Protease</keyword>
<organism evidence="8 9">
    <name type="scientific">Phaeodactylibacter luteus</name>
    <dbReference type="NCBI Taxonomy" id="1564516"/>
    <lineage>
        <taxon>Bacteria</taxon>
        <taxon>Pseudomonadati</taxon>
        <taxon>Bacteroidota</taxon>
        <taxon>Saprospiria</taxon>
        <taxon>Saprospirales</taxon>
        <taxon>Haliscomenobacteraceae</taxon>
        <taxon>Phaeodactylibacter</taxon>
    </lineage>
</organism>
<evidence type="ECO:0000259" key="7">
    <source>
        <dbReference type="Pfam" id="PF00930"/>
    </source>
</evidence>
<dbReference type="Gene3D" id="3.40.50.1820">
    <property type="entry name" value="alpha/beta hydrolase"/>
    <property type="match status" value="1"/>
</dbReference>
<accession>A0A5C6RLQ1</accession>
<reference evidence="8 9" key="1">
    <citation type="submission" date="2019-08" db="EMBL/GenBank/DDBJ databases">
        <title>Genome of Phaeodactylibacter luteus.</title>
        <authorList>
            <person name="Bowman J.P."/>
        </authorList>
    </citation>
    <scope>NUCLEOTIDE SEQUENCE [LARGE SCALE GENOMIC DNA]</scope>
    <source>
        <strain evidence="8 9">KCTC 42180</strain>
    </source>
</reference>
<dbReference type="Proteomes" id="UP000321580">
    <property type="component" value="Unassembled WGS sequence"/>
</dbReference>
<protein>
    <submittedName>
        <fullName evidence="8">S9 family peptidase</fullName>
    </submittedName>
</protein>
<gene>
    <name evidence="8" type="ORF">FRY97_10260</name>
</gene>
<evidence type="ECO:0000259" key="6">
    <source>
        <dbReference type="Pfam" id="PF00326"/>
    </source>
</evidence>
<evidence type="ECO:0000313" key="8">
    <source>
        <dbReference type="EMBL" id="TXB63183.1"/>
    </source>
</evidence>
<sequence>MRKITVFLGLALLSLATVNAQKDITLEGIWKNYEFYAKSVPGFNFLQDGKHYTRLEDDKILQYDITSGEQVATIFDPATVRGNEDFTGKIDGYEFSADESKIVVRSGTESIYRRSYRANYFIYDREAKTLQTVFTEGKHSYADLNPQGDKVAFVYQNNLYYKDLESGSIVQITQDGQHNQIIYGATDWVYEEEFGFAKAFFWSPNGDRLAYYRFDESEVKEFTMTNYHDEMYPEYVTFKYPKVGEDNAEVDVFIYSTQGGEPVKVDLGSAKEYVPRIKWTASSDELCVYRMNRHQNHLELLLANAKNGQTKLLLEEKNQYYIAESVLDNLTFLKDGKRFIWSSEKDGWHHIYLYNMKGKALRQITKGKWEVSTLYGVDEANGRVYYQAAEKSPMERQVYSIGLDGEDKIIIAGASGWNSAQFSSTYDYYVASFSTANTPTTYTVFDQKGRRLRTIEENKSLKGKQVEYGTQPVEFFSFTTKDKVALNGWMIKPTDFRANRKYPVFMYLYGGPGSQQVTDSWKGSNYWWFQMLAQQGYIVACVDNRGTGGRGEEFKKMTYKQLGHYETIDQIEAARYLGGLPYTDESRIAIFGWSYGGYMSSLCLLKGNEVFKAAIAVAPVTNWKWYDTIYTERYMQTYKENEAGYRDNSPVYFADRLKGDYLLVHGLGDDNVHFQHTAEMANALIAANKQFDTYFYPNRNHGIYGDNARLHLYQKMTDFLEDSLEPEKTVINRAEQSMKSDKKKVSPRLQIAPSQKLSAPLKKDGKYEEQ</sequence>
<dbReference type="InterPro" id="IPR002469">
    <property type="entry name" value="Peptidase_S9B_N"/>
</dbReference>